<feature type="active site" evidence="16">
    <location>
        <position position="182"/>
    </location>
</feature>
<comment type="catalytic activity">
    <reaction evidence="15 16">
        <text>UDP-N-acetyl-alpha-D-muramate + NADP(+) = UDP-N-acetyl-3-O-(1-carboxyvinyl)-alpha-D-glucosamine + NADPH + H(+)</text>
        <dbReference type="Rhea" id="RHEA:12248"/>
        <dbReference type="ChEBI" id="CHEBI:15378"/>
        <dbReference type="ChEBI" id="CHEBI:57783"/>
        <dbReference type="ChEBI" id="CHEBI:58349"/>
        <dbReference type="ChEBI" id="CHEBI:68483"/>
        <dbReference type="ChEBI" id="CHEBI:70757"/>
        <dbReference type="EC" id="1.3.1.98"/>
    </reaction>
</comment>
<evidence type="ECO:0000313" key="21">
    <source>
        <dbReference type="Proteomes" id="UP000017818"/>
    </source>
</evidence>
<organism evidence="19 20">
    <name type="scientific">Peptoanaerobacter stomatis</name>
    <dbReference type="NCBI Taxonomy" id="796937"/>
    <lineage>
        <taxon>Bacteria</taxon>
        <taxon>Bacillati</taxon>
        <taxon>Bacillota</taxon>
        <taxon>Clostridia</taxon>
        <taxon>Peptostreptococcales</taxon>
        <taxon>Filifactoraceae</taxon>
        <taxon>Peptoanaerobacter</taxon>
    </lineage>
</organism>
<dbReference type="HOGENOM" id="CLU_035304_1_1_9"/>
<dbReference type="Gene3D" id="3.30.43.10">
    <property type="entry name" value="Uridine Diphospho-n-acetylenolpyruvylglucosamine Reductase, domain 2"/>
    <property type="match status" value="1"/>
</dbReference>
<dbReference type="GO" id="GO:0005829">
    <property type="term" value="C:cytosol"/>
    <property type="evidence" value="ECO:0007669"/>
    <property type="project" value="TreeGrafter"/>
</dbReference>
<dbReference type="Proteomes" id="UP000005244">
    <property type="component" value="Unassembled WGS sequence"/>
</dbReference>
<comment type="subcellular location">
    <subcellularLocation>
        <location evidence="3 16">Cytoplasm</location>
    </subcellularLocation>
</comment>
<keyword evidence="5 16" id="KW-0963">Cytoplasm</keyword>
<dbReference type="GO" id="GO:0008360">
    <property type="term" value="P:regulation of cell shape"/>
    <property type="evidence" value="ECO:0007669"/>
    <property type="project" value="UniProtKB-KW"/>
</dbReference>
<dbReference type="GO" id="GO:0008762">
    <property type="term" value="F:UDP-N-acetylmuramate dehydrogenase activity"/>
    <property type="evidence" value="ECO:0007669"/>
    <property type="project" value="UniProtKB-UniRule"/>
</dbReference>
<evidence type="ECO:0000256" key="8">
    <source>
        <dbReference type="ARBA" id="ARBA00022827"/>
    </source>
</evidence>
<keyword evidence="9 16" id="KW-0521">NADP</keyword>
<dbReference type="InterPro" id="IPR036635">
    <property type="entry name" value="MurB_C_sf"/>
</dbReference>
<sequence>MISKRENIDVKSFIAEKLAPYDLITDYPMKNCTSFHIGGEADFFVRPKSLVHLMDILEIAKSYEYPVFVMGNGSNLLVSDKGIRAIVVQLSDNFSQLTKIDDETVEVESGMSMTSLSKYFLDNSLTGFEFGCGIPGTVGGAVTMNAGAYDSMMSNVVQEVIVLDKDMNIKKLSNEQMQFSYRNSIISKENLVVLSIRIKLKKGDFTEIKEKIDDYTFKRTSKQPLSYYSAGSTFKRPEGYFAGKLIEDSGLKGLVMKNVAVSSMHSGFVINLGNATCSEVLEMLTFIKQVVGNKFHVSLEEEIKIVGEF</sequence>
<evidence type="ECO:0000256" key="5">
    <source>
        <dbReference type="ARBA" id="ARBA00022490"/>
    </source>
</evidence>
<dbReference type="NCBIfam" id="TIGR00179">
    <property type="entry name" value="murB"/>
    <property type="match status" value="1"/>
</dbReference>
<dbReference type="PROSITE" id="PS51387">
    <property type="entry name" value="FAD_PCMH"/>
    <property type="match status" value="1"/>
</dbReference>
<dbReference type="NCBIfam" id="NF010480">
    <property type="entry name" value="PRK13905.1"/>
    <property type="match status" value="1"/>
</dbReference>
<evidence type="ECO:0000256" key="2">
    <source>
        <dbReference type="ARBA" id="ARBA00003921"/>
    </source>
</evidence>
<dbReference type="UniPathway" id="UPA00219"/>
<evidence type="ECO:0000259" key="17">
    <source>
        <dbReference type="PROSITE" id="PS51387"/>
    </source>
</evidence>
<dbReference type="AlphaFoldDB" id="J4WD67"/>
<evidence type="ECO:0000256" key="7">
    <source>
        <dbReference type="ARBA" id="ARBA00022630"/>
    </source>
</evidence>
<dbReference type="OrthoDB" id="9804753at2"/>
<evidence type="ECO:0000256" key="12">
    <source>
        <dbReference type="ARBA" id="ARBA00023002"/>
    </source>
</evidence>
<evidence type="ECO:0000256" key="4">
    <source>
        <dbReference type="ARBA" id="ARBA00004752"/>
    </source>
</evidence>
<dbReference type="Pfam" id="PF02873">
    <property type="entry name" value="MurB_C"/>
    <property type="match status" value="1"/>
</dbReference>
<dbReference type="GO" id="GO:0071555">
    <property type="term" value="P:cell wall organization"/>
    <property type="evidence" value="ECO:0007669"/>
    <property type="project" value="UniProtKB-KW"/>
</dbReference>
<dbReference type="PANTHER" id="PTHR21071">
    <property type="entry name" value="UDP-N-ACETYLENOLPYRUVOYLGLUCOSAMINE REDUCTASE"/>
    <property type="match status" value="1"/>
</dbReference>
<protein>
    <recommendedName>
        <fullName evidence="16">UDP-N-acetylenolpyruvoylglucosamine reductase</fullName>
        <ecNumber evidence="16">1.3.1.98</ecNumber>
    </recommendedName>
    <alternativeName>
        <fullName evidence="16">UDP-N-acetylmuramate dehydrogenase</fullName>
    </alternativeName>
</protein>
<evidence type="ECO:0000256" key="10">
    <source>
        <dbReference type="ARBA" id="ARBA00022960"/>
    </source>
</evidence>
<reference evidence="18 21" key="1">
    <citation type="submission" date="2012-05" db="EMBL/GenBank/DDBJ databases">
        <title>The Genome Sequence of Eubacteriaceae bacterium CM2.</title>
        <authorList>
            <consortium name="The Broad Institute Genome Sequencing Platform"/>
            <person name="Earl A."/>
            <person name="Ward D."/>
            <person name="Feldgarden M."/>
            <person name="Gevers D."/>
            <person name="Sizova M."/>
            <person name="Hazen A."/>
            <person name="Epstein S."/>
            <person name="Walker B."/>
            <person name="Young S.K."/>
            <person name="Zeng Q."/>
            <person name="Gargeya S."/>
            <person name="Fitzgerald M."/>
            <person name="Haas B."/>
            <person name="Abouelleil A."/>
            <person name="Alvarado L."/>
            <person name="Arachchi H.M."/>
            <person name="Berlin A."/>
            <person name="Chapman S.B."/>
            <person name="Goldberg J."/>
            <person name="Griggs A."/>
            <person name="Gujja S."/>
            <person name="Hansen M."/>
            <person name="Howarth C."/>
            <person name="Imamovic A."/>
            <person name="Larimer J."/>
            <person name="McCowen C."/>
            <person name="Montmayeur A."/>
            <person name="Murphy C."/>
            <person name="Neiman D."/>
            <person name="Pearson M."/>
            <person name="Priest M."/>
            <person name="Roberts A."/>
            <person name="Saif S."/>
            <person name="Shea T."/>
            <person name="Sisk P."/>
            <person name="Sykes S."/>
            <person name="Wortman J."/>
            <person name="Nusbaum C."/>
            <person name="Birren B."/>
        </authorList>
    </citation>
    <scope>NUCLEOTIDE SEQUENCE [LARGE SCALE GENOMIC DNA]</scope>
    <source>
        <strain evidence="18 21">CM2</strain>
    </source>
</reference>
<keyword evidence="12 16" id="KW-0560">Oxidoreductase</keyword>
<comment type="function">
    <text evidence="2 16">Cell wall formation.</text>
</comment>
<gene>
    <name evidence="16 19" type="primary">murB</name>
    <name evidence="19" type="ORF">HMPREF1143_2068</name>
    <name evidence="18" type="ORF">HMPREF9630_00712</name>
</gene>
<evidence type="ECO:0000313" key="20">
    <source>
        <dbReference type="Proteomes" id="UP000005244"/>
    </source>
</evidence>
<evidence type="ECO:0000256" key="14">
    <source>
        <dbReference type="ARBA" id="ARBA00023316"/>
    </source>
</evidence>
<keyword evidence="7 16" id="KW-0285">Flavoprotein</keyword>
<feature type="active site" description="Proton donor" evidence="16">
    <location>
        <position position="232"/>
    </location>
</feature>
<comment type="similarity">
    <text evidence="16">Belongs to the MurB family.</text>
</comment>
<evidence type="ECO:0000256" key="9">
    <source>
        <dbReference type="ARBA" id="ARBA00022857"/>
    </source>
</evidence>
<dbReference type="HAMAP" id="MF_00037">
    <property type="entry name" value="MurB"/>
    <property type="match status" value="1"/>
</dbReference>
<evidence type="ECO:0000313" key="18">
    <source>
        <dbReference type="EMBL" id="EHL15343.1"/>
    </source>
</evidence>
<dbReference type="PANTHER" id="PTHR21071:SF4">
    <property type="entry name" value="UDP-N-ACETYLENOLPYRUVOYLGLUCOSAMINE REDUCTASE"/>
    <property type="match status" value="1"/>
</dbReference>
<dbReference type="Proteomes" id="UP000017818">
    <property type="component" value="Unassembled WGS sequence"/>
</dbReference>
<dbReference type="GO" id="GO:0071949">
    <property type="term" value="F:FAD binding"/>
    <property type="evidence" value="ECO:0007669"/>
    <property type="project" value="InterPro"/>
</dbReference>
<evidence type="ECO:0000256" key="15">
    <source>
        <dbReference type="ARBA" id="ARBA00048914"/>
    </source>
</evidence>
<evidence type="ECO:0000256" key="3">
    <source>
        <dbReference type="ARBA" id="ARBA00004496"/>
    </source>
</evidence>
<comment type="caution">
    <text evidence="19">The sequence shown here is derived from an EMBL/GenBank/DDBJ whole genome shotgun (WGS) entry which is preliminary data.</text>
</comment>
<dbReference type="InterPro" id="IPR016167">
    <property type="entry name" value="FAD-bd_PCMH_sub1"/>
</dbReference>
<evidence type="ECO:0000256" key="16">
    <source>
        <dbReference type="HAMAP-Rule" id="MF_00037"/>
    </source>
</evidence>
<dbReference type="SUPFAM" id="SSF56176">
    <property type="entry name" value="FAD-binding/transporter-associated domain-like"/>
    <property type="match status" value="1"/>
</dbReference>
<keyword evidence="20" id="KW-1185">Reference proteome</keyword>
<dbReference type="InterPro" id="IPR016166">
    <property type="entry name" value="FAD-bd_PCMH"/>
</dbReference>
<evidence type="ECO:0000256" key="13">
    <source>
        <dbReference type="ARBA" id="ARBA00023306"/>
    </source>
</evidence>
<feature type="domain" description="FAD-binding PCMH-type" evidence="17">
    <location>
        <begin position="37"/>
        <end position="203"/>
    </location>
</feature>
<dbReference type="RefSeq" id="WP_009527335.1">
    <property type="nucleotide sequence ID" value="NZ_ALNK01000015.1"/>
</dbReference>
<dbReference type="InterPro" id="IPR011601">
    <property type="entry name" value="MurB_C"/>
</dbReference>
<comment type="pathway">
    <text evidence="4 16">Cell wall biogenesis; peptidoglycan biosynthesis.</text>
</comment>
<accession>V9HPI9</accession>
<evidence type="ECO:0000256" key="6">
    <source>
        <dbReference type="ARBA" id="ARBA00022618"/>
    </source>
</evidence>
<evidence type="ECO:0000256" key="11">
    <source>
        <dbReference type="ARBA" id="ARBA00022984"/>
    </source>
</evidence>
<dbReference type="Pfam" id="PF01565">
    <property type="entry name" value="FAD_binding_4"/>
    <property type="match status" value="1"/>
</dbReference>
<keyword evidence="13 16" id="KW-0131">Cell cycle</keyword>
<feature type="active site" evidence="16">
    <location>
        <position position="302"/>
    </location>
</feature>
<accession>J4WD67</accession>
<dbReference type="GO" id="GO:0051301">
    <property type="term" value="P:cell division"/>
    <property type="evidence" value="ECO:0007669"/>
    <property type="project" value="UniProtKB-KW"/>
</dbReference>
<keyword evidence="8 16" id="KW-0274">FAD</keyword>
<dbReference type="EMBL" id="AFZF02000006">
    <property type="protein sequence ID" value="EHL15343.1"/>
    <property type="molecule type" value="Genomic_DNA"/>
</dbReference>
<dbReference type="InterPro" id="IPR006094">
    <property type="entry name" value="Oxid_FAD_bind_N"/>
</dbReference>
<dbReference type="GO" id="GO:0009252">
    <property type="term" value="P:peptidoglycan biosynthetic process"/>
    <property type="evidence" value="ECO:0007669"/>
    <property type="project" value="UniProtKB-UniRule"/>
</dbReference>
<dbReference type="InterPro" id="IPR036318">
    <property type="entry name" value="FAD-bd_PCMH-like_sf"/>
</dbReference>
<dbReference type="EMBL" id="ALNK01000015">
    <property type="protein sequence ID" value="EJU23401.1"/>
    <property type="molecule type" value="Genomic_DNA"/>
</dbReference>
<keyword evidence="6 16" id="KW-0132">Cell division</keyword>
<reference evidence="19 20" key="2">
    <citation type="submission" date="2012-07" db="EMBL/GenBank/DDBJ databases">
        <authorList>
            <person name="Durkin A.S."/>
            <person name="McCorrison J."/>
            <person name="Torralba M."/>
            <person name="Gillis M."/>
            <person name="Methe B."/>
            <person name="Sutton G."/>
            <person name="Nelson K.E."/>
        </authorList>
    </citation>
    <scope>NUCLEOTIDE SEQUENCE [LARGE SCALE GENOMIC DNA]</scope>
    <source>
        <strain evidence="19 20">OBRC8</strain>
    </source>
</reference>
<dbReference type="InterPro" id="IPR016169">
    <property type="entry name" value="FAD-bd_PCMH_sub2"/>
</dbReference>
<evidence type="ECO:0000256" key="1">
    <source>
        <dbReference type="ARBA" id="ARBA00001974"/>
    </source>
</evidence>
<evidence type="ECO:0000313" key="19">
    <source>
        <dbReference type="EMBL" id="EJU23401.1"/>
    </source>
</evidence>
<proteinExistence type="inferred from homology"/>
<keyword evidence="14 16" id="KW-0961">Cell wall biogenesis/degradation</keyword>
<comment type="cofactor">
    <cofactor evidence="1 16">
        <name>FAD</name>
        <dbReference type="ChEBI" id="CHEBI:57692"/>
    </cofactor>
</comment>
<dbReference type="InterPro" id="IPR003170">
    <property type="entry name" value="MurB"/>
</dbReference>
<name>J4WD67_9FIRM</name>
<dbReference type="EC" id="1.3.1.98" evidence="16"/>
<dbReference type="Gene3D" id="3.30.465.10">
    <property type="match status" value="1"/>
</dbReference>
<keyword evidence="10 16" id="KW-0133">Cell shape</keyword>
<dbReference type="PATRIC" id="fig|796939.3.peg.1695"/>
<keyword evidence="11 16" id="KW-0573">Peptidoglycan synthesis</keyword>
<dbReference type="Gene3D" id="3.90.78.10">
    <property type="entry name" value="UDP-N-acetylenolpyruvoylglucosamine reductase, C-terminal domain"/>
    <property type="match status" value="1"/>
</dbReference>
<dbReference type="SUPFAM" id="SSF56194">
    <property type="entry name" value="Uridine diphospho-N-Acetylenolpyruvylglucosamine reductase, MurB, C-terminal domain"/>
    <property type="match status" value="1"/>
</dbReference>